<organism evidence="1 2">
    <name type="scientific">Sellimonas intestinalis</name>
    <dbReference type="NCBI Taxonomy" id="1653434"/>
    <lineage>
        <taxon>Bacteria</taxon>
        <taxon>Bacillati</taxon>
        <taxon>Bacillota</taxon>
        <taxon>Clostridia</taxon>
        <taxon>Lachnospirales</taxon>
        <taxon>Lachnospiraceae</taxon>
        <taxon>Sellimonas</taxon>
    </lineage>
</organism>
<dbReference type="OrthoDB" id="4986073at2"/>
<accession>A0A3E3K304</accession>
<dbReference type="EMBL" id="QVLX01000003">
    <property type="protein sequence ID" value="RGE87948.1"/>
    <property type="molecule type" value="Genomic_DNA"/>
</dbReference>
<evidence type="ECO:0000313" key="2">
    <source>
        <dbReference type="Proteomes" id="UP000261080"/>
    </source>
</evidence>
<dbReference type="GeneID" id="97191603"/>
<dbReference type="AlphaFoldDB" id="A0A3E3K304"/>
<comment type="caution">
    <text evidence="1">The sequence shown here is derived from an EMBL/GenBank/DDBJ whole genome shotgun (WGS) entry which is preliminary data.</text>
</comment>
<dbReference type="Proteomes" id="UP000261080">
    <property type="component" value="Unassembled WGS sequence"/>
</dbReference>
<name>A0A3E3K304_9FIRM</name>
<keyword evidence="2" id="KW-1185">Reference proteome</keyword>
<protein>
    <recommendedName>
        <fullName evidence="3">HTH domain-containing protein</fullName>
    </recommendedName>
</protein>
<proteinExistence type="predicted"/>
<gene>
    <name evidence="1" type="ORF">DW016_07535</name>
</gene>
<dbReference type="SUPFAM" id="SSF46785">
    <property type="entry name" value="Winged helix' DNA-binding domain"/>
    <property type="match status" value="1"/>
</dbReference>
<sequence>MVRKIAVIATEFLEEFICKTLDELNLGFTYRIFTYHTFQDLKEIYKDITEEYDGILTSGSFPAHMIKLYYPREERPICFFNTDESAMYRLLLILLQRNRELDFDRVYADIIQMFGGDLKAFAEGKENMPDISELSEEEFSLERMLHLEQEQYEKHLELWREGKTDLSITRFSSIVLRLREAGVNVYFPYPGRSYIREVCGNLLQKIDKKELEEHQPGIVIIKIAASEKGFSQELDLNYVRLESLMTEFLKEWMMDYSIKRYHYGMEIVTSRKVILEWTEDMTEDRVGVYLKSKKTGWGFSIGYGLGMGLAQTRMNALSACHEAELRKNVSYLMSEREELIGPLGQNAEFILKVENSAGPEIQSSLSPLTLKKVFAAMDAAPKKGITAQELAFRLGVTKRSANRMLAALEKEGVLQVAYKKRTTSRGRPESVFVRL</sequence>
<dbReference type="InterPro" id="IPR036390">
    <property type="entry name" value="WH_DNA-bd_sf"/>
</dbReference>
<evidence type="ECO:0000313" key="1">
    <source>
        <dbReference type="EMBL" id="RGE87948.1"/>
    </source>
</evidence>
<dbReference type="InterPro" id="IPR036388">
    <property type="entry name" value="WH-like_DNA-bd_sf"/>
</dbReference>
<reference evidence="1 2" key="1">
    <citation type="submission" date="2018-08" db="EMBL/GenBank/DDBJ databases">
        <title>A genome reference for cultivated species of the human gut microbiota.</title>
        <authorList>
            <person name="Zou Y."/>
            <person name="Xue W."/>
            <person name="Luo G."/>
        </authorList>
    </citation>
    <scope>NUCLEOTIDE SEQUENCE [LARGE SCALE GENOMIC DNA]</scope>
    <source>
        <strain evidence="1 2">AF37-2AT</strain>
    </source>
</reference>
<evidence type="ECO:0008006" key="3">
    <source>
        <dbReference type="Google" id="ProtNLM"/>
    </source>
</evidence>
<dbReference type="Gene3D" id="1.10.10.10">
    <property type="entry name" value="Winged helix-like DNA-binding domain superfamily/Winged helix DNA-binding domain"/>
    <property type="match status" value="1"/>
</dbReference>
<dbReference type="RefSeq" id="WP_034594170.1">
    <property type="nucleotide sequence ID" value="NZ_CALBAT010000017.1"/>
</dbReference>